<evidence type="ECO:0000313" key="3">
    <source>
        <dbReference type="Proteomes" id="UP000289841"/>
    </source>
</evidence>
<organism evidence="2 3">
    <name type="scientific">Haploplasma axanthum</name>
    <name type="common">Acholeplasma axanthum</name>
    <dbReference type="NCBI Taxonomy" id="29552"/>
    <lineage>
        <taxon>Bacteria</taxon>
        <taxon>Bacillati</taxon>
        <taxon>Mycoplasmatota</taxon>
        <taxon>Mollicutes</taxon>
        <taxon>Acholeplasmatales</taxon>
        <taxon>Acholeplasmataceae</taxon>
        <taxon>Haploplasma</taxon>
    </lineage>
</organism>
<name>A0A449BDR1_HAPAX</name>
<dbReference type="Proteomes" id="UP000289841">
    <property type="component" value="Chromosome"/>
</dbReference>
<keyword evidence="1" id="KW-1133">Transmembrane helix</keyword>
<keyword evidence="1" id="KW-0472">Membrane</keyword>
<protein>
    <submittedName>
        <fullName evidence="2">Uncharacterized protein</fullName>
    </submittedName>
</protein>
<feature type="transmembrane region" description="Helical" evidence="1">
    <location>
        <begin position="12"/>
        <end position="32"/>
    </location>
</feature>
<reference evidence="2 3" key="1">
    <citation type="submission" date="2019-01" db="EMBL/GenBank/DDBJ databases">
        <authorList>
            <consortium name="Pathogen Informatics"/>
        </authorList>
    </citation>
    <scope>NUCLEOTIDE SEQUENCE [LARGE SCALE GENOMIC DNA]</scope>
    <source>
        <strain evidence="2 3">NCTC10138</strain>
    </source>
</reference>
<feature type="transmembrane region" description="Helical" evidence="1">
    <location>
        <begin position="44"/>
        <end position="64"/>
    </location>
</feature>
<dbReference type="KEGG" id="aaxa:NCTC10138_00968"/>
<evidence type="ECO:0000256" key="1">
    <source>
        <dbReference type="SAM" id="Phobius"/>
    </source>
</evidence>
<keyword evidence="1" id="KW-0812">Transmembrane</keyword>
<dbReference type="AlphaFoldDB" id="A0A449BDR1"/>
<sequence length="202" mass="24462">MKEIEKYKRRVSLFRKTGVPSLIIVMLLFIIIILRDDAFGLDDIIITSLFFVISVLIIIGFIYFDRYRYKLIDKYYGKVTSKDQELATKLFNQINLINENEYNFLDSPYFQEYEINLKILLRQIMKKHKVYNKLFSLYVGVKEEILKLDDNERNKYDSYNNYLFELVDLFLRNQSEIWLLMNIKNINKIKIRNPQLAYYKVN</sequence>
<keyword evidence="3" id="KW-1185">Reference proteome</keyword>
<gene>
    <name evidence="2" type="ORF">NCTC10138_00968</name>
</gene>
<dbReference type="EMBL" id="LR215048">
    <property type="protein sequence ID" value="VEU80591.1"/>
    <property type="molecule type" value="Genomic_DNA"/>
</dbReference>
<evidence type="ECO:0000313" key="2">
    <source>
        <dbReference type="EMBL" id="VEU80591.1"/>
    </source>
</evidence>
<proteinExistence type="predicted"/>
<dbReference type="STRING" id="1278311.GCA_000428705_01227"/>
<accession>A0A449BDR1</accession>